<comment type="caution">
    <text evidence="1">The sequence shown here is derived from an EMBL/GenBank/DDBJ whole genome shotgun (WGS) entry which is preliminary data.</text>
</comment>
<name>A0A6B0S1M5_9CETA</name>
<proteinExistence type="predicted"/>
<organism evidence="1 2">
    <name type="scientific">Bos mutus</name>
    <name type="common">wild yak</name>
    <dbReference type="NCBI Taxonomy" id="72004"/>
    <lineage>
        <taxon>Eukaryota</taxon>
        <taxon>Metazoa</taxon>
        <taxon>Chordata</taxon>
        <taxon>Craniata</taxon>
        <taxon>Vertebrata</taxon>
        <taxon>Euteleostomi</taxon>
        <taxon>Mammalia</taxon>
        <taxon>Eutheria</taxon>
        <taxon>Laurasiatheria</taxon>
        <taxon>Artiodactyla</taxon>
        <taxon>Ruminantia</taxon>
        <taxon>Pecora</taxon>
        <taxon>Bovidae</taxon>
        <taxon>Bovinae</taxon>
        <taxon>Bos</taxon>
    </lineage>
</organism>
<evidence type="ECO:0000313" key="2">
    <source>
        <dbReference type="Proteomes" id="UP000322234"/>
    </source>
</evidence>
<reference evidence="1" key="1">
    <citation type="submission" date="2019-10" db="EMBL/GenBank/DDBJ databases">
        <title>The sequence and de novo assembly of the wild yak genome.</title>
        <authorList>
            <person name="Liu Y."/>
        </authorList>
    </citation>
    <scope>NUCLEOTIDE SEQUENCE [LARGE SCALE GENOMIC DNA]</scope>
    <source>
        <strain evidence="1">WY2019</strain>
    </source>
</reference>
<sequence>MKKEMGSGEGLPSRYSQVLAVKIIAEELEAKESHKEKPGGFVLLHAGAGYHSEYKAQEYKRHLVRLRYRPSS</sequence>
<protein>
    <submittedName>
        <fullName evidence="1">Uncharacterized protein</fullName>
    </submittedName>
</protein>
<dbReference type="AlphaFoldDB" id="A0A6B0S1M5"/>
<dbReference type="Proteomes" id="UP000322234">
    <property type="component" value="Unassembled WGS sequence"/>
</dbReference>
<evidence type="ECO:0000313" key="1">
    <source>
        <dbReference type="EMBL" id="MXQ96389.1"/>
    </source>
</evidence>
<keyword evidence="2" id="KW-1185">Reference proteome</keyword>
<gene>
    <name evidence="1" type="ORF">E5288_WYG001233</name>
</gene>
<accession>A0A6B0S1M5</accession>
<dbReference type="EMBL" id="VBQZ03000160">
    <property type="protein sequence ID" value="MXQ96389.1"/>
    <property type="molecule type" value="Genomic_DNA"/>
</dbReference>